<feature type="compositionally biased region" description="Pro residues" evidence="1">
    <location>
        <begin position="1"/>
        <end position="12"/>
    </location>
</feature>
<sequence length="119" mass="12626">MNTPNPQAPEPAAPDWQALDSVTPDQPTLVPDSAPHPFDAPSRVQVLLLGAAVVALLVCSVIGWWQAAVWGLVVVLLALAVFRLTNRHAWTRARGTIFDVTMLVAAATGITLVMLVLPG</sequence>
<evidence type="ECO:0000256" key="1">
    <source>
        <dbReference type="SAM" id="MobiDB-lite"/>
    </source>
</evidence>
<dbReference type="EMBL" id="UASJ01000001">
    <property type="protein sequence ID" value="SQB64239.1"/>
    <property type="molecule type" value="Genomic_DNA"/>
</dbReference>
<dbReference type="RefSeq" id="WP_004009846.1">
    <property type="nucleotide sequence ID" value="NZ_CP068112.1"/>
</dbReference>
<dbReference type="GeneID" id="55564284"/>
<proteinExistence type="predicted"/>
<name>A0A2X3AMU7_9ACTO</name>
<evidence type="ECO:0000313" key="3">
    <source>
        <dbReference type="EMBL" id="SQB64239.1"/>
    </source>
</evidence>
<feature type="transmembrane region" description="Helical" evidence="2">
    <location>
        <begin position="97"/>
        <end position="117"/>
    </location>
</feature>
<reference evidence="3 4" key="1">
    <citation type="submission" date="2018-06" db="EMBL/GenBank/DDBJ databases">
        <authorList>
            <consortium name="Pathogen Informatics"/>
            <person name="Doyle S."/>
        </authorList>
    </citation>
    <scope>NUCLEOTIDE SEQUENCE [LARGE SCALE GENOMIC DNA]</scope>
    <source>
        <strain evidence="3 4">NCTC11820</strain>
    </source>
</reference>
<evidence type="ECO:0000256" key="2">
    <source>
        <dbReference type="SAM" id="Phobius"/>
    </source>
</evidence>
<keyword evidence="2" id="KW-0472">Membrane</keyword>
<protein>
    <recommendedName>
        <fullName evidence="5">DUF3017 domain-containing protein</fullName>
    </recommendedName>
</protein>
<dbReference type="AlphaFoldDB" id="A0A2X3AMU7"/>
<feature type="transmembrane region" description="Helical" evidence="2">
    <location>
        <begin position="46"/>
        <end position="63"/>
    </location>
</feature>
<dbReference type="Proteomes" id="UP000250245">
    <property type="component" value="Unassembled WGS sequence"/>
</dbReference>
<keyword evidence="2" id="KW-0812">Transmembrane</keyword>
<accession>A0A2X3AMU7</accession>
<evidence type="ECO:0008006" key="5">
    <source>
        <dbReference type="Google" id="ProtNLM"/>
    </source>
</evidence>
<feature type="region of interest" description="Disordered" evidence="1">
    <location>
        <begin position="1"/>
        <end position="36"/>
    </location>
</feature>
<organism evidence="3 4">
    <name type="scientific">Mobiluncus curtisii</name>
    <dbReference type="NCBI Taxonomy" id="2051"/>
    <lineage>
        <taxon>Bacteria</taxon>
        <taxon>Bacillati</taxon>
        <taxon>Actinomycetota</taxon>
        <taxon>Actinomycetes</taxon>
        <taxon>Actinomycetales</taxon>
        <taxon>Actinomycetaceae</taxon>
        <taxon>Mobiluncus</taxon>
    </lineage>
</organism>
<keyword evidence="2" id="KW-1133">Transmembrane helix</keyword>
<evidence type="ECO:0000313" key="4">
    <source>
        <dbReference type="Proteomes" id="UP000250245"/>
    </source>
</evidence>
<gene>
    <name evidence="3" type="ORF">NCTC11820_00573</name>
</gene>